<gene>
    <name evidence="4" type="ORF">QU24_19035</name>
</gene>
<comment type="caution">
    <text evidence="4">The sequence shown here is derived from an EMBL/GenBank/DDBJ whole genome shotgun (WGS) entry which is preliminary data.</text>
</comment>
<dbReference type="InterPro" id="IPR036275">
    <property type="entry name" value="YdgH-like_sf"/>
</dbReference>
<dbReference type="Gene3D" id="3.30.1660.10">
    <property type="entry name" value="Flavin-binding protein dodecin"/>
    <property type="match status" value="1"/>
</dbReference>
<feature type="chain" id="PRO_5002063427" description="YdgH/BhsA/McbA-like domain-containing protein" evidence="2">
    <location>
        <begin position="25"/>
        <end position="71"/>
    </location>
</feature>
<sequence>MKTIKAMSIAAVAALSLMSAATFAQTVTATSLTLDGAEAKIAAQAHQQNEQYKIIEASNGNVVHMTAELYK</sequence>
<feature type="signal peptide" evidence="2">
    <location>
        <begin position="1"/>
        <end position="24"/>
    </location>
</feature>
<evidence type="ECO:0000256" key="2">
    <source>
        <dbReference type="SAM" id="SignalP"/>
    </source>
</evidence>
<reference evidence="4 5" key="1">
    <citation type="submission" date="2014-11" db="EMBL/GenBank/DDBJ databases">
        <title>Genome sequencing of Pantoea rodasii ND03.</title>
        <authorList>
            <person name="Muhamad Yunos N.Y."/>
            <person name="Chan K.-G."/>
        </authorList>
    </citation>
    <scope>NUCLEOTIDE SEQUENCE [LARGE SCALE GENOMIC DNA]</scope>
    <source>
        <strain evidence="4 5">ND03</strain>
    </source>
</reference>
<organism evidence="4 5">
    <name type="scientific">Pantoea rodasii</name>
    <dbReference type="NCBI Taxonomy" id="1076549"/>
    <lineage>
        <taxon>Bacteria</taxon>
        <taxon>Pseudomonadati</taxon>
        <taxon>Pseudomonadota</taxon>
        <taxon>Gammaproteobacteria</taxon>
        <taxon>Enterobacterales</taxon>
        <taxon>Erwiniaceae</taxon>
        <taxon>Pantoea</taxon>
    </lineage>
</organism>
<dbReference type="InterPro" id="IPR025543">
    <property type="entry name" value="Dodecin-like"/>
</dbReference>
<dbReference type="Proteomes" id="UP000030853">
    <property type="component" value="Unassembled WGS sequence"/>
</dbReference>
<proteinExistence type="predicted"/>
<evidence type="ECO:0000313" key="5">
    <source>
        <dbReference type="Proteomes" id="UP000030853"/>
    </source>
</evidence>
<dbReference type="InterPro" id="IPR010854">
    <property type="entry name" value="YdgH/BhsA/McbA-like_dom"/>
</dbReference>
<feature type="domain" description="YdgH/BhsA/McbA-like" evidence="3">
    <location>
        <begin position="26"/>
        <end position="71"/>
    </location>
</feature>
<evidence type="ECO:0000313" key="4">
    <source>
        <dbReference type="EMBL" id="KHJ66502.1"/>
    </source>
</evidence>
<name>A0A0B1R5M2_9GAMM</name>
<evidence type="ECO:0000256" key="1">
    <source>
        <dbReference type="ARBA" id="ARBA00022729"/>
    </source>
</evidence>
<evidence type="ECO:0000259" key="3">
    <source>
        <dbReference type="Pfam" id="PF07338"/>
    </source>
</evidence>
<dbReference type="Pfam" id="PF07338">
    <property type="entry name" value="YdgH_BhsA-like"/>
    <property type="match status" value="1"/>
</dbReference>
<dbReference type="RefSeq" id="WP_039334247.1">
    <property type="nucleotide sequence ID" value="NZ_JTJJ01000079.1"/>
</dbReference>
<dbReference type="AlphaFoldDB" id="A0A0B1R5M2"/>
<protein>
    <recommendedName>
        <fullName evidence="3">YdgH/BhsA/McbA-like domain-containing protein</fullName>
    </recommendedName>
</protein>
<dbReference type="SUPFAM" id="SSF159871">
    <property type="entry name" value="YdgH-like"/>
    <property type="match status" value="1"/>
</dbReference>
<dbReference type="EMBL" id="JTJJ01000079">
    <property type="protein sequence ID" value="KHJ66502.1"/>
    <property type="molecule type" value="Genomic_DNA"/>
</dbReference>
<keyword evidence="1 2" id="KW-0732">Signal</keyword>
<accession>A0A0B1R5M2</accession>